<accession>A0A6H5J3T6</accession>
<protein>
    <submittedName>
        <fullName evidence="1">Uncharacterized protein</fullName>
    </submittedName>
</protein>
<dbReference type="AlphaFoldDB" id="A0A6H5J3T6"/>
<dbReference type="Proteomes" id="UP000479190">
    <property type="component" value="Unassembled WGS sequence"/>
</dbReference>
<proteinExistence type="predicted"/>
<dbReference type="EMBL" id="CADCXV010001227">
    <property type="protein sequence ID" value="CAB0042833.1"/>
    <property type="molecule type" value="Genomic_DNA"/>
</dbReference>
<keyword evidence="2" id="KW-1185">Reference proteome</keyword>
<evidence type="ECO:0000313" key="2">
    <source>
        <dbReference type="Proteomes" id="UP000479190"/>
    </source>
</evidence>
<reference evidence="1 2" key="1">
    <citation type="submission" date="2020-02" db="EMBL/GenBank/DDBJ databases">
        <authorList>
            <person name="Ferguson B K."/>
        </authorList>
    </citation>
    <scope>NUCLEOTIDE SEQUENCE [LARGE SCALE GENOMIC DNA]</scope>
</reference>
<evidence type="ECO:0000313" key="1">
    <source>
        <dbReference type="EMBL" id="CAB0042833.1"/>
    </source>
</evidence>
<organism evidence="1 2">
    <name type="scientific">Trichogramma brassicae</name>
    <dbReference type="NCBI Taxonomy" id="86971"/>
    <lineage>
        <taxon>Eukaryota</taxon>
        <taxon>Metazoa</taxon>
        <taxon>Ecdysozoa</taxon>
        <taxon>Arthropoda</taxon>
        <taxon>Hexapoda</taxon>
        <taxon>Insecta</taxon>
        <taxon>Pterygota</taxon>
        <taxon>Neoptera</taxon>
        <taxon>Endopterygota</taxon>
        <taxon>Hymenoptera</taxon>
        <taxon>Apocrita</taxon>
        <taxon>Proctotrupomorpha</taxon>
        <taxon>Chalcidoidea</taxon>
        <taxon>Trichogrammatidae</taxon>
        <taxon>Trichogramma</taxon>
    </lineage>
</organism>
<sequence>MSKVLATIITPITTLITTILRRNASYFHSYIHTTISHTHARPTKSTTIYDLISSLLCLGLRSRCCLPRFPQLLRPRDLSKLVIGRLGDASDHPGGCRCTAYSLGSLPFGPSRIASSLHDSALPLYTPRWAPQLLHRHDTTIHRCTHSFYHSQLPLTHSFHVNNYFTSADTQLLREQLTSTAATQLLREQLTSTAATQLLHKLPPNDVQGQTLPLSTAFYSLLTSFLSRGLIANLVCVHCRADPPRIALSQPISSLPSSRASEITIIRESKGKTRGLQRKPDVSPDRVPRNCTARNWPVSPKYGRPLCSACAIADARVGHTRPTQ</sequence>
<gene>
    <name evidence="1" type="ORF">TBRA_LOCUS14427</name>
</gene>
<name>A0A6H5J3T6_9HYME</name>